<name>I5C7N8_9BACT</name>
<dbReference type="AlphaFoldDB" id="I5C7N8"/>
<evidence type="ECO:0000313" key="2">
    <source>
        <dbReference type="Proteomes" id="UP000005551"/>
    </source>
</evidence>
<dbReference type="EMBL" id="AJYA01000012">
    <property type="protein sequence ID" value="EIM77840.1"/>
    <property type="molecule type" value="Genomic_DNA"/>
</dbReference>
<sequence length="119" mass="13440">MRQLTRIPFSLTMSIGFCLLFLGTLVQVHAQGEDIFGIERKLKPSRKAKSNLGNGARNFIEALSIEFSAGGAQYQLTNQFILQDPSQFPVVLDRSAPFQPSFTSLIQRLIFCRIHHKPF</sequence>
<comment type="caution">
    <text evidence="1">The sequence shown here is derived from an EMBL/GenBank/DDBJ whole genome shotgun (WGS) entry which is preliminary data.</text>
</comment>
<protein>
    <submittedName>
        <fullName evidence="1">Uncharacterized protein</fullName>
    </submittedName>
</protein>
<organism evidence="1 2">
    <name type="scientific">Nitritalea halalkaliphila LW7</name>
    <dbReference type="NCBI Taxonomy" id="1189621"/>
    <lineage>
        <taxon>Bacteria</taxon>
        <taxon>Pseudomonadati</taxon>
        <taxon>Bacteroidota</taxon>
        <taxon>Cytophagia</taxon>
        <taxon>Cytophagales</taxon>
        <taxon>Cyclobacteriaceae</taxon>
        <taxon>Nitritalea</taxon>
    </lineage>
</organism>
<gene>
    <name evidence="1" type="ORF">A3SI_05659</name>
</gene>
<keyword evidence="2" id="KW-1185">Reference proteome</keyword>
<dbReference type="Proteomes" id="UP000005551">
    <property type="component" value="Unassembled WGS sequence"/>
</dbReference>
<reference evidence="1 2" key="1">
    <citation type="submission" date="2012-05" db="EMBL/GenBank/DDBJ databases">
        <title>Genome sequence of Nitritalea halalkaliphila LW7.</title>
        <authorList>
            <person name="Jangir P.K."/>
            <person name="Singh A."/>
            <person name="Shivaji S."/>
            <person name="Sharma R."/>
        </authorList>
    </citation>
    <scope>NUCLEOTIDE SEQUENCE [LARGE SCALE GENOMIC DNA]</scope>
    <source>
        <strain evidence="1 2">LW7</strain>
    </source>
</reference>
<dbReference type="STRING" id="1189621.A3SI_05659"/>
<accession>I5C7N8</accession>
<evidence type="ECO:0000313" key="1">
    <source>
        <dbReference type="EMBL" id="EIM77840.1"/>
    </source>
</evidence>
<proteinExistence type="predicted"/>